<organism evidence="2 3">
    <name type="scientific">Borreliella finlandensis</name>
    <dbReference type="NCBI Taxonomy" id="498741"/>
    <lineage>
        <taxon>Bacteria</taxon>
        <taxon>Pseudomonadati</taxon>
        <taxon>Spirochaetota</taxon>
        <taxon>Spirochaetia</taxon>
        <taxon>Spirochaetales</taxon>
        <taxon>Borreliaceae</taxon>
        <taxon>Borreliella</taxon>
    </lineage>
</organism>
<keyword evidence="2" id="KW-0614">Plasmid</keyword>
<geneLocation type="plasmid" evidence="2">
    <name>lp32-6</name>
</geneLocation>
<protein>
    <recommendedName>
        <fullName evidence="1">Plasmid partition protein putative C-terminal domain-containing protein</fullName>
    </recommendedName>
</protein>
<accession>A0A826GQC4</accession>
<sequence length="45" mass="5687">MYNFCKQDSKRLYFIIEKIYKDKKDILFELIIEYKKIKDIKKQSH</sequence>
<dbReference type="InterPro" id="IPR058551">
    <property type="entry name" value="Plasmid_parti_C"/>
</dbReference>
<proteinExistence type="predicted"/>
<dbReference type="EMBL" id="ABJZ02000006">
    <property type="protein sequence ID" value="EEH00299.1"/>
    <property type="molecule type" value="Genomic_DNA"/>
</dbReference>
<evidence type="ECO:0000259" key="1">
    <source>
        <dbReference type="Pfam" id="PF25882"/>
    </source>
</evidence>
<reference evidence="2 3" key="1">
    <citation type="journal article" date="2011" name="J. Bacteriol.">
        <title>Whole genome sequence of an unusual Borrelia burgdorferi sensu lato isolate.</title>
        <authorList>
            <person name="Casjens S.R."/>
            <person name="Fraser-Liggett C.M."/>
            <person name="Mongodin E.F."/>
            <person name="Qiu W.G."/>
            <person name="Dunn J.J."/>
            <person name="Luft B.J."/>
            <person name="Schutzer S.E."/>
        </authorList>
    </citation>
    <scope>NUCLEOTIDE SEQUENCE [LARGE SCALE GENOMIC DNA]</scope>
    <source>
        <strain evidence="2 3">SV1</strain>
    </source>
</reference>
<evidence type="ECO:0000313" key="3">
    <source>
        <dbReference type="Proteomes" id="UP000006166"/>
    </source>
</evidence>
<feature type="domain" description="Plasmid partition protein putative C-terminal" evidence="1">
    <location>
        <begin position="1"/>
        <end position="36"/>
    </location>
</feature>
<keyword evidence="3" id="KW-1185">Reference proteome</keyword>
<comment type="caution">
    <text evidence="2">The sequence shown here is derived from an EMBL/GenBank/DDBJ whole genome shotgun (WGS) entry which is preliminary data.</text>
</comment>
<dbReference type="Pfam" id="PF25882">
    <property type="entry name" value="Plasmid_parti_C"/>
    <property type="match status" value="1"/>
</dbReference>
<dbReference type="RefSeq" id="WP_008882886.1">
    <property type="nucleotide sequence ID" value="NZ_ABJZ02000006.1"/>
</dbReference>
<evidence type="ECO:0000313" key="2">
    <source>
        <dbReference type="EMBL" id="EEH00299.1"/>
    </source>
</evidence>
<dbReference type="Proteomes" id="UP000006166">
    <property type="component" value="Unassembled WGS sequence"/>
</dbReference>
<gene>
    <name evidence="2" type="ORF">BSV1_M54</name>
</gene>
<dbReference type="AlphaFoldDB" id="A0A826GQC4"/>
<name>A0A826GQC4_9SPIR</name>